<dbReference type="Proteomes" id="UP000070412">
    <property type="component" value="Unassembled WGS sequence"/>
</dbReference>
<organism evidence="1">
    <name type="scientific">Sarcoptes scabiei</name>
    <name type="common">Itch mite</name>
    <name type="synonym">Acarus scabiei</name>
    <dbReference type="NCBI Taxonomy" id="52283"/>
    <lineage>
        <taxon>Eukaryota</taxon>
        <taxon>Metazoa</taxon>
        <taxon>Ecdysozoa</taxon>
        <taxon>Arthropoda</taxon>
        <taxon>Chelicerata</taxon>
        <taxon>Arachnida</taxon>
        <taxon>Acari</taxon>
        <taxon>Acariformes</taxon>
        <taxon>Sarcoptiformes</taxon>
        <taxon>Astigmata</taxon>
        <taxon>Psoroptidia</taxon>
        <taxon>Sarcoptoidea</taxon>
        <taxon>Sarcoptidae</taxon>
        <taxon>Sarcoptinae</taxon>
        <taxon>Sarcoptes</taxon>
    </lineage>
</organism>
<evidence type="ECO:0000313" key="1">
    <source>
        <dbReference type="EMBL" id="KAF7493434.1"/>
    </source>
</evidence>
<evidence type="ECO:0000313" key="3">
    <source>
        <dbReference type="Proteomes" id="UP000070412"/>
    </source>
</evidence>
<keyword evidence="3" id="KW-1185">Reference proteome</keyword>
<reference evidence="2" key="3">
    <citation type="submission" date="2022-06" db="UniProtKB">
        <authorList>
            <consortium name="EnsemblMetazoa"/>
        </authorList>
    </citation>
    <scope>IDENTIFICATION</scope>
</reference>
<dbReference type="EnsemblMetazoa" id="SSS_2402s_mrna">
    <property type="protein sequence ID" value="KAF7493434.1"/>
    <property type="gene ID" value="SSS_2402"/>
</dbReference>
<protein>
    <submittedName>
        <fullName evidence="1 2">Uncharacterized protein</fullName>
    </submittedName>
</protein>
<reference evidence="3" key="1">
    <citation type="journal article" date="2020" name="PLoS Negl. Trop. Dis.">
        <title>High-quality nuclear genome for Sarcoptes scabiei-A critical resource for a neglected parasite.</title>
        <authorList>
            <person name="Korhonen P.K."/>
            <person name="Gasser R.B."/>
            <person name="Ma G."/>
            <person name="Wang T."/>
            <person name="Stroehlein A.J."/>
            <person name="Young N.D."/>
            <person name="Ang C.S."/>
            <person name="Fernando D.D."/>
            <person name="Lu H.C."/>
            <person name="Taylor S."/>
            <person name="Reynolds S.L."/>
            <person name="Mofiz E."/>
            <person name="Najaraj S.H."/>
            <person name="Gowda H."/>
            <person name="Madugundu A."/>
            <person name="Renuse S."/>
            <person name="Holt D."/>
            <person name="Pandey A."/>
            <person name="Papenfuss A.T."/>
            <person name="Fischer K."/>
        </authorList>
    </citation>
    <scope>NUCLEOTIDE SEQUENCE [LARGE SCALE GENOMIC DNA]</scope>
</reference>
<gene>
    <name evidence="1" type="ORF">SSS_2402</name>
</gene>
<reference evidence="1" key="2">
    <citation type="submission" date="2020-01" db="EMBL/GenBank/DDBJ databases">
        <authorList>
            <person name="Korhonen P.K.K."/>
            <person name="Guangxu M.G."/>
            <person name="Wang T.W."/>
            <person name="Stroehlein A.J.S."/>
            <person name="Young N.D."/>
            <person name="Ang C.-S.A."/>
            <person name="Fernando D.W.F."/>
            <person name="Lu H.L."/>
            <person name="Taylor S.T."/>
            <person name="Ehtesham M.E.M."/>
            <person name="Najaraj S.H.N."/>
            <person name="Harsha G.H.G."/>
            <person name="Madugundu A.M."/>
            <person name="Renuse S.R."/>
            <person name="Holt D.H."/>
            <person name="Pandey A.P."/>
            <person name="Papenfuss A.P."/>
            <person name="Gasser R.B.G."/>
            <person name="Fischer K.F."/>
        </authorList>
    </citation>
    <scope>NUCLEOTIDE SEQUENCE</scope>
    <source>
        <strain evidence="1">SSS_KF_BRIS2020</strain>
    </source>
</reference>
<name>A0A834R9D4_SARSC</name>
<dbReference type="EMBL" id="WVUK01000056">
    <property type="protein sequence ID" value="KAF7493434.1"/>
    <property type="molecule type" value="Genomic_DNA"/>
</dbReference>
<sequence>MYHIDIFILFPVLKSRSATLSVQIALLPNGVSGRNTRSRTTEMWCYGRASFLHRLFTLYIINKPQQIKSYFKTIGDLKTIKIER</sequence>
<proteinExistence type="predicted"/>
<evidence type="ECO:0000313" key="2">
    <source>
        <dbReference type="EnsemblMetazoa" id="KAF7493434.1"/>
    </source>
</evidence>
<dbReference type="AlphaFoldDB" id="A0A834R9D4"/>
<accession>A0A834R9D4</accession>